<protein>
    <submittedName>
        <fullName evidence="4">Tetratricopeptide repeat protein</fullName>
    </submittedName>
</protein>
<dbReference type="Gene3D" id="1.25.40.10">
    <property type="entry name" value="Tetratricopeptide repeat domain"/>
    <property type="match status" value="1"/>
</dbReference>
<dbReference type="Pfam" id="PF13371">
    <property type="entry name" value="TPR_9"/>
    <property type="match status" value="1"/>
</dbReference>
<dbReference type="RefSeq" id="WP_377211302.1">
    <property type="nucleotide sequence ID" value="NZ_JBHTJV010000002.1"/>
</dbReference>
<reference evidence="5" key="1">
    <citation type="journal article" date="2019" name="Int. J. Syst. Evol. Microbiol.">
        <title>The Global Catalogue of Microorganisms (GCM) 10K type strain sequencing project: providing services to taxonomists for standard genome sequencing and annotation.</title>
        <authorList>
            <consortium name="The Broad Institute Genomics Platform"/>
            <consortium name="The Broad Institute Genome Sequencing Center for Infectious Disease"/>
            <person name="Wu L."/>
            <person name="Ma J."/>
        </authorList>
    </citation>
    <scope>NUCLEOTIDE SEQUENCE [LARGE SCALE GENOMIC DNA]</scope>
    <source>
        <strain evidence="5">CCUG 60023</strain>
    </source>
</reference>
<dbReference type="InterPro" id="IPR019734">
    <property type="entry name" value="TPR_rpt"/>
</dbReference>
<name>A0ABW3FB54_9HYPH</name>
<dbReference type="SMART" id="SM00028">
    <property type="entry name" value="TPR"/>
    <property type="match status" value="3"/>
</dbReference>
<gene>
    <name evidence="4" type="ORF">ACFQ14_03470</name>
</gene>
<dbReference type="InterPro" id="IPR011990">
    <property type="entry name" value="TPR-like_helical_dom_sf"/>
</dbReference>
<comment type="caution">
    <text evidence="4">The sequence shown here is derived from an EMBL/GenBank/DDBJ whole genome shotgun (WGS) entry which is preliminary data.</text>
</comment>
<keyword evidence="3" id="KW-0732">Signal</keyword>
<evidence type="ECO:0000256" key="1">
    <source>
        <dbReference type="PROSITE-ProRule" id="PRU00339"/>
    </source>
</evidence>
<feature type="repeat" description="TPR" evidence="1">
    <location>
        <begin position="130"/>
        <end position="163"/>
    </location>
</feature>
<feature type="chain" id="PRO_5046204059" evidence="3">
    <location>
        <begin position="23"/>
        <end position="216"/>
    </location>
</feature>
<sequence length="216" mass="24226">MRFRVLNLALILSASVASGVYAQSVQTDPNGDLAPRPEVEEQTAPAKTDKIPALFKLGDDLDTLFSQLKRTANKGRAKRISDRIWELWRDSENDSVDLLAAWARAAMQKRQFSAALDLLDQMVVLQPDHPEGWNQRATLHFMMDNYSKSIADIERTLALEPRHFGALAGLANMQARMGDDKAALKTWYRVLDVYPAMESAQKSVIRLEEKLAGQSL</sequence>
<dbReference type="PROSITE" id="PS50005">
    <property type="entry name" value="TPR"/>
    <property type="match status" value="1"/>
</dbReference>
<dbReference type="Proteomes" id="UP001597101">
    <property type="component" value="Unassembled WGS sequence"/>
</dbReference>
<proteinExistence type="predicted"/>
<organism evidence="4 5">
    <name type="scientific">Pseudahrensia aquimaris</name>
    <dbReference type="NCBI Taxonomy" id="744461"/>
    <lineage>
        <taxon>Bacteria</taxon>
        <taxon>Pseudomonadati</taxon>
        <taxon>Pseudomonadota</taxon>
        <taxon>Alphaproteobacteria</taxon>
        <taxon>Hyphomicrobiales</taxon>
        <taxon>Ahrensiaceae</taxon>
        <taxon>Pseudahrensia</taxon>
    </lineage>
</organism>
<evidence type="ECO:0000313" key="5">
    <source>
        <dbReference type="Proteomes" id="UP001597101"/>
    </source>
</evidence>
<accession>A0ABW3FB54</accession>
<evidence type="ECO:0000256" key="2">
    <source>
        <dbReference type="SAM" id="MobiDB-lite"/>
    </source>
</evidence>
<evidence type="ECO:0000256" key="3">
    <source>
        <dbReference type="SAM" id="SignalP"/>
    </source>
</evidence>
<dbReference type="EMBL" id="JBHTJV010000002">
    <property type="protein sequence ID" value="MFD0915460.1"/>
    <property type="molecule type" value="Genomic_DNA"/>
</dbReference>
<evidence type="ECO:0000313" key="4">
    <source>
        <dbReference type="EMBL" id="MFD0915460.1"/>
    </source>
</evidence>
<dbReference type="SUPFAM" id="SSF48452">
    <property type="entry name" value="TPR-like"/>
    <property type="match status" value="1"/>
</dbReference>
<feature type="region of interest" description="Disordered" evidence="2">
    <location>
        <begin position="26"/>
        <end position="45"/>
    </location>
</feature>
<keyword evidence="1" id="KW-0802">TPR repeat</keyword>
<keyword evidence="5" id="KW-1185">Reference proteome</keyword>
<feature type="signal peptide" evidence="3">
    <location>
        <begin position="1"/>
        <end position="22"/>
    </location>
</feature>